<evidence type="ECO:0000256" key="6">
    <source>
        <dbReference type="RuleBase" id="RU362030"/>
    </source>
</evidence>
<evidence type="ECO:0000256" key="1">
    <source>
        <dbReference type="ARBA" id="ARBA00003907"/>
    </source>
</evidence>
<evidence type="ECO:0000256" key="5">
    <source>
        <dbReference type="ARBA" id="ARBA00022691"/>
    </source>
</evidence>
<keyword evidence="5 6" id="KW-0949">S-adenosyl-L-methionine</keyword>
<sequence>MALLRDDERTAVNWVRDGAVPRRWRERVDYETVKGCAEMMVPRTVAIDDAVREHPNPQVVILGAGLDGRAWRMPEVAGTAVFEVDQPASQQDKRDRAARLGDGARFDRAARLGEAARLGAAGPVYVPVDFGRDDLVEVLAAAGCRADLATTWIWEGVVPYLTRPEVAATVAAVAACSAPGVA</sequence>
<evidence type="ECO:0000256" key="3">
    <source>
        <dbReference type="ARBA" id="ARBA00022603"/>
    </source>
</evidence>
<dbReference type="PANTHER" id="PTHR43619:SF2">
    <property type="entry name" value="S-ADENOSYL-L-METHIONINE-DEPENDENT METHYLTRANSFERASES SUPERFAMILY PROTEIN"/>
    <property type="match status" value="1"/>
</dbReference>
<dbReference type="PANTHER" id="PTHR43619">
    <property type="entry name" value="S-ADENOSYL-L-METHIONINE-DEPENDENT METHYLTRANSFERASE YKTD-RELATED"/>
    <property type="match status" value="1"/>
</dbReference>
<dbReference type="SUPFAM" id="SSF53335">
    <property type="entry name" value="S-adenosyl-L-methionine-dependent methyltransferases"/>
    <property type="match status" value="1"/>
</dbReference>
<accession>A0ABQ3ZZ17</accession>
<comment type="similarity">
    <text evidence="2 6">Belongs to the UPF0677 family.</text>
</comment>
<dbReference type="NCBIfam" id="TIGR00027">
    <property type="entry name" value="mthyl_TIGR00027"/>
    <property type="match status" value="1"/>
</dbReference>
<dbReference type="EMBL" id="BOMN01000095">
    <property type="protein sequence ID" value="GIE23709.1"/>
    <property type="molecule type" value="Genomic_DNA"/>
</dbReference>
<keyword evidence="8" id="KW-1185">Reference proteome</keyword>
<evidence type="ECO:0000256" key="2">
    <source>
        <dbReference type="ARBA" id="ARBA00008138"/>
    </source>
</evidence>
<gene>
    <name evidence="7" type="ORF">Ahu01nite_068110</name>
</gene>
<keyword evidence="4" id="KW-0808">Transferase</keyword>
<evidence type="ECO:0000313" key="8">
    <source>
        <dbReference type="Proteomes" id="UP000603200"/>
    </source>
</evidence>
<evidence type="ECO:0000313" key="7">
    <source>
        <dbReference type="EMBL" id="GIE23709.1"/>
    </source>
</evidence>
<dbReference type="Gene3D" id="3.40.50.150">
    <property type="entry name" value="Vaccinia Virus protein VP39"/>
    <property type="match status" value="1"/>
</dbReference>
<dbReference type="Proteomes" id="UP000603200">
    <property type="component" value="Unassembled WGS sequence"/>
</dbReference>
<dbReference type="EC" id="2.1.1.-" evidence="6"/>
<comment type="caution">
    <text evidence="7">The sequence shown here is derived from an EMBL/GenBank/DDBJ whole genome shotgun (WGS) entry which is preliminary data.</text>
</comment>
<reference evidence="7 8" key="1">
    <citation type="submission" date="2021-01" db="EMBL/GenBank/DDBJ databases">
        <title>Whole genome shotgun sequence of Actinoplanes humidus NBRC 14915.</title>
        <authorList>
            <person name="Komaki H."/>
            <person name="Tamura T."/>
        </authorList>
    </citation>
    <scope>NUCLEOTIDE SEQUENCE [LARGE SCALE GENOMIC DNA]</scope>
    <source>
        <strain evidence="7 8">NBRC 14915</strain>
    </source>
</reference>
<dbReference type="InterPro" id="IPR007213">
    <property type="entry name" value="Ppm1/Ppm2/Tcmp"/>
</dbReference>
<proteinExistence type="inferred from homology"/>
<protein>
    <recommendedName>
        <fullName evidence="6">S-adenosyl-L-methionine-dependent methyltransferase</fullName>
        <ecNumber evidence="6">2.1.1.-</ecNumber>
    </recommendedName>
</protein>
<dbReference type="InterPro" id="IPR029063">
    <property type="entry name" value="SAM-dependent_MTases_sf"/>
</dbReference>
<organism evidence="7 8">
    <name type="scientific">Winogradskya humida</name>
    <dbReference type="NCBI Taxonomy" id="113566"/>
    <lineage>
        <taxon>Bacteria</taxon>
        <taxon>Bacillati</taxon>
        <taxon>Actinomycetota</taxon>
        <taxon>Actinomycetes</taxon>
        <taxon>Micromonosporales</taxon>
        <taxon>Micromonosporaceae</taxon>
        <taxon>Winogradskya</taxon>
    </lineage>
</organism>
<dbReference type="Pfam" id="PF04072">
    <property type="entry name" value="LCM"/>
    <property type="match status" value="1"/>
</dbReference>
<comment type="function">
    <text evidence="1 6">Exhibits S-adenosyl-L-methionine-dependent methyltransferase activity.</text>
</comment>
<keyword evidence="3 6" id="KW-0489">Methyltransferase</keyword>
<name>A0ABQ3ZZ17_9ACTN</name>
<dbReference type="InterPro" id="IPR011610">
    <property type="entry name" value="SAM_mthyl_Trfase_ML2640-like"/>
</dbReference>
<evidence type="ECO:0000256" key="4">
    <source>
        <dbReference type="ARBA" id="ARBA00022679"/>
    </source>
</evidence>